<evidence type="ECO:0000313" key="1">
    <source>
        <dbReference type="EMBL" id="AYA99364.1"/>
    </source>
</evidence>
<gene>
    <name evidence="1" type="ORF">D4A81_05115</name>
</gene>
<dbReference type="KEGG" id="lua:D4A81_05115"/>
<dbReference type="Pfam" id="PF18754">
    <property type="entry name" value="Nmad3"/>
    <property type="match status" value="1"/>
</dbReference>
<organism evidence="1 2">
    <name type="scientific">Lachnoanaerobaculum umeaense</name>
    <dbReference type="NCBI Taxonomy" id="617123"/>
    <lineage>
        <taxon>Bacteria</taxon>
        <taxon>Bacillati</taxon>
        <taxon>Bacillota</taxon>
        <taxon>Clostridia</taxon>
        <taxon>Lachnospirales</taxon>
        <taxon>Lachnospiraceae</taxon>
        <taxon>Lachnoanaerobaculum</taxon>
    </lineage>
</organism>
<dbReference type="Proteomes" id="UP000265562">
    <property type="component" value="Chromosome"/>
</dbReference>
<protein>
    <submittedName>
        <fullName evidence="1">Uncharacterized protein</fullName>
    </submittedName>
</protein>
<sequence length="267" mass="30768">MKVILSRKGMDSESGRMASPILPDGTLLSLPIPDRKSNKTYEDIQFRGQNYRDIITQLYPEFDFEKNPTCHLDPDIYEGIYNRPSDWKPAFGQWGVPATHLDKSNVDVGDIFLFYGMFRQTEVKSGKLSYVKGAPIRHIIYGYMEIGEVIKDDQKIAEKYNWHPHSIAPFYTNNRIYLSKKCGTFNYDDSLVLTQAGQSSRSMWQLPSFFAEKGISISWQGHNHPIIKGEYSILKTASRGQEFVITTDTPEQEKNLSDWVENIIKHR</sequence>
<dbReference type="EMBL" id="CP032364">
    <property type="protein sequence ID" value="AYA99364.1"/>
    <property type="molecule type" value="Genomic_DNA"/>
</dbReference>
<accession>A0A385Q1B1</accession>
<dbReference type="InterPro" id="IPR041135">
    <property type="entry name" value="Nmad3"/>
</dbReference>
<keyword evidence="2" id="KW-1185">Reference proteome</keyword>
<dbReference type="RefSeq" id="WP_111525983.1">
    <property type="nucleotide sequence ID" value="NZ_CP032364.1"/>
</dbReference>
<proteinExistence type="predicted"/>
<dbReference type="OrthoDB" id="9772090at2"/>
<name>A0A385Q1B1_9FIRM</name>
<reference evidence="1 2" key="1">
    <citation type="submission" date="2018-09" db="EMBL/GenBank/DDBJ databases">
        <title>Genome sequencing of Lachnoanaerobaculum umeaense DSM 23576.</title>
        <authorList>
            <person name="Kook J.-K."/>
            <person name="Park S.-N."/>
            <person name="Lim Y.K."/>
        </authorList>
    </citation>
    <scope>NUCLEOTIDE SEQUENCE [LARGE SCALE GENOMIC DNA]</scope>
    <source>
        <strain evidence="2">DSM 23576 \ CCUG 58757</strain>
    </source>
</reference>
<evidence type="ECO:0000313" key="2">
    <source>
        <dbReference type="Proteomes" id="UP000265562"/>
    </source>
</evidence>
<dbReference type="AlphaFoldDB" id="A0A385Q1B1"/>